<name>A0A941FKJ4_9BACI</name>
<organism evidence="1 2">
    <name type="scientific">Peribacillus frigoritolerans</name>
    <dbReference type="NCBI Taxonomy" id="450367"/>
    <lineage>
        <taxon>Bacteria</taxon>
        <taxon>Bacillati</taxon>
        <taxon>Bacillota</taxon>
        <taxon>Bacilli</taxon>
        <taxon>Bacillales</taxon>
        <taxon>Bacillaceae</taxon>
        <taxon>Peribacillus</taxon>
    </lineage>
</organism>
<comment type="caution">
    <text evidence="1">The sequence shown here is derived from an EMBL/GenBank/DDBJ whole genome shotgun (WGS) entry which is preliminary data.</text>
</comment>
<protein>
    <submittedName>
        <fullName evidence="1">Uncharacterized protein</fullName>
    </submittedName>
</protein>
<reference evidence="1" key="1">
    <citation type="submission" date="2021-04" db="EMBL/GenBank/DDBJ databases">
        <title>Whole genome sequencing of Enterococci isolates from hospitalized patients.</title>
        <authorList>
            <person name="Ogoti B.M."/>
            <person name="Onyambu F.G."/>
        </authorList>
    </citation>
    <scope>NUCLEOTIDE SEQUENCE</scope>
    <source>
        <strain evidence="1">242</strain>
    </source>
</reference>
<dbReference type="EMBL" id="JAGTPW010000094">
    <property type="protein sequence ID" value="MBR8646373.1"/>
    <property type="molecule type" value="Genomic_DNA"/>
</dbReference>
<dbReference type="Proteomes" id="UP000680045">
    <property type="component" value="Unassembled WGS sequence"/>
</dbReference>
<accession>A0A941FKJ4</accession>
<gene>
    <name evidence="1" type="ORF">KEH51_29305</name>
</gene>
<proteinExistence type="predicted"/>
<evidence type="ECO:0000313" key="1">
    <source>
        <dbReference type="EMBL" id="MBR8646373.1"/>
    </source>
</evidence>
<evidence type="ECO:0000313" key="2">
    <source>
        <dbReference type="Proteomes" id="UP000680045"/>
    </source>
</evidence>
<sequence>MVTYASSESQNVEIDKSNGEITLKIEEPGDLYKIYKGEELVYEGENNTFNETMDYELQKYKIGVYEKNELKRLYL</sequence>
<dbReference type="AlphaFoldDB" id="A0A941FKJ4"/>